<name>A0A7N2MRB1_QUELO</name>
<dbReference type="InterPro" id="IPR028389">
    <property type="entry name" value="POT1"/>
</dbReference>
<dbReference type="GO" id="GO:0032210">
    <property type="term" value="P:regulation of telomere maintenance via telomerase"/>
    <property type="evidence" value="ECO:0007669"/>
    <property type="project" value="TreeGrafter"/>
</dbReference>
<keyword evidence="3" id="KW-0779">Telomere</keyword>
<dbReference type="SMART" id="SM00976">
    <property type="entry name" value="Telo_bind"/>
    <property type="match status" value="1"/>
</dbReference>
<dbReference type="InterPro" id="IPR011564">
    <property type="entry name" value="Telomer_end-bd_POT1/Cdc13"/>
</dbReference>
<keyword evidence="2" id="KW-0158">Chromosome</keyword>
<keyword evidence="4" id="KW-0238">DNA-binding</keyword>
<dbReference type="SUPFAM" id="SSF50249">
    <property type="entry name" value="Nucleic acid-binding proteins"/>
    <property type="match status" value="3"/>
</dbReference>
<dbReference type="InParanoid" id="A0A7N2MRB1"/>
<dbReference type="GO" id="GO:0098505">
    <property type="term" value="F:G-rich strand telomeric DNA binding"/>
    <property type="evidence" value="ECO:0007669"/>
    <property type="project" value="TreeGrafter"/>
</dbReference>
<feature type="domain" description="Telomeric single stranded DNA binding POT1/Cdc13" evidence="5">
    <location>
        <begin position="7"/>
        <end position="226"/>
    </location>
</feature>
<protein>
    <recommendedName>
        <fullName evidence="5">Telomeric single stranded DNA binding POT1/Cdc13 domain-containing protein</fullName>
    </recommendedName>
</protein>
<evidence type="ECO:0000259" key="5">
    <source>
        <dbReference type="SMART" id="SM00976"/>
    </source>
</evidence>
<dbReference type="GO" id="GO:0010521">
    <property type="term" value="F:telomerase inhibitor activity"/>
    <property type="evidence" value="ECO:0007669"/>
    <property type="project" value="TreeGrafter"/>
</dbReference>
<dbReference type="EMBL" id="LRBV02000010">
    <property type="status" value="NOT_ANNOTATED_CDS"/>
    <property type="molecule type" value="Genomic_DNA"/>
</dbReference>
<dbReference type="CDD" id="cd04497">
    <property type="entry name" value="hPOT1_OB1_like"/>
    <property type="match status" value="1"/>
</dbReference>
<comment type="subcellular location">
    <subcellularLocation>
        <location evidence="1">Chromosome</location>
        <location evidence="1">Telomere</location>
    </subcellularLocation>
</comment>
<evidence type="ECO:0000256" key="2">
    <source>
        <dbReference type="ARBA" id="ARBA00022454"/>
    </source>
</evidence>
<dbReference type="InterPro" id="IPR012340">
    <property type="entry name" value="NA-bd_OB-fold"/>
</dbReference>
<dbReference type="PANTHER" id="PTHR14513:SF0">
    <property type="entry name" value="PROTECTION OF TELOMERES PROTEIN 1"/>
    <property type="match status" value="1"/>
</dbReference>
<reference evidence="6 7" key="1">
    <citation type="journal article" date="2016" name="G3 (Bethesda)">
        <title>First Draft Assembly and Annotation of the Genome of a California Endemic Oak Quercus lobata Nee (Fagaceae).</title>
        <authorList>
            <person name="Sork V.L."/>
            <person name="Fitz-Gibbon S.T."/>
            <person name="Puiu D."/>
            <person name="Crepeau M."/>
            <person name="Gugger P.F."/>
            <person name="Sherman R."/>
            <person name="Stevens K."/>
            <person name="Langley C.H."/>
            <person name="Pellegrini M."/>
            <person name="Salzberg S.L."/>
        </authorList>
    </citation>
    <scope>NUCLEOTIDE SEQUENCE [LARGE SCALE GENOMIC DNA]</scope>
    <source>
        <strain evidence="6 7">cv. SW786</strain>
    </source>
</reference>
<dbReference type="Gene3D" id="2.40.50.140">
    <property type="entry name" value="Nucleic acid-binding proteins"/>
    <property type="match status" value="3"/>
</dbReference>
<accession>A0A7N2MRB1</accession>
<sequence>MVDDYKFLQIRDAITSINQKVNLIGVIFEIGFPKQTKGTDCFCTLKIIDESRSKPGISVNFFAESMEMLPHVASAGDIIQLSHVVMTVAGGSFISFARHPCHGVTGLRVNLRKSEMVLVGEVENVHELVNLLYCKPMTFGVWSFDLFSPLGSMGDATNGCRPISLLERQMKTHCGEVNAVFNKRFSSFALYEGIGGEDCLPYQVSSKFRPRDLDKTFIKGLRKWLVDFQLDEGLTKFLFLREIKQEERVNLICKIVHICEVAKDEWMAFLWDGTDAPPISLPTKLDDEMNNPAPLQLEPMPLPGDVLCTFPTIGTILRVIFDQGMQKHLLRFLHTGKWVKFVNILCEVHSGLWRGVFTPFTKLQYTPNEDHLVSAWQRLYNERLSLKWGRIPYSSFPWPSNITVVDYDNVPFVTLRDVLSYSKVTAKFKCVARVVAAFPWQAEDFLSPLGTYRIRLTLEDPTARIHAFLYGEDGEKFFGGYPSVDALTQKLNKLLGLTVSDNGKQMNNSPRNPPWVQFCLKSYYLSKTEVWGSRHYRIFDTKVVE</sequence>
<keyword evidence="7" id="KW-1185">Reference proteome</keyword>
<proteinExistence type="predicted"/>
<organism evidence="6 7">
    <name type="scientific">Quercus lobata</name>
    <name type="common">Valley oak</name>
    <dbReference type="NCBI Taxonomy" id="97700"/>
    <lineage>
        <taxon>Eukaryota</taxon>
        <taxon>Viridiplantae</taxon>
        <taxon>Streptophyta</taxon>
        <taxon>Embryophyta</taxon>
        <taxon>Tracheophyta</taxon>
        <taxon>Spermatophyta</taxon>
        <taxon>Magnoliopsida</taxon>
        <taxon>eudicotyledons</taxon>
        <taxon>Gunneridae</taxon>
        <taxon>Pentapetalae</taxon>
        <taxon>rosids</taxon>
        <taxon>fabids</taxon>
        <taxon>Fagales</taxon>
        <taxon>Fagaceae</taxon>
        <taxon>Quercus</taxon>
    </lineage>
</organism>
<dbReference type="Pfam" id="PF02765">
    <property type="entry name" value="POT1"/>
    <property type="match status" value="1"/>
</dbReference>
<dbReference type="FunCoup" id="A0A7N2MRB1">
    <property type="interactions" value="97"/>
</dbReference>
<dbReference type="Gramene" id="QL10p029785:mrna">
    <property type="protein sequence ID" value="QL10p029785:mrna"/>
    <property type="gene ID" value="QL10p029785"/>
</dbReference>
<evidence type="ECO:0000313" key="7">
    <source>
        <dbReference type="Proteomes" id="UP000594261"/>
    </source>
</evidence>
<dbReference type="Proteomes" id="UP000594261">
    <property type="component" value="Chromosome 10"/>
</dbReference>
<dbReference type="GO" id="GO:0016233">
    <property type="term" value="P:telomere capping"/>
    <property type="evidence" value="ECO:0007669"/>
    <property type="project" value="TreeGrafter"/>
</dbReference>
<evidence type="ECO:0000256" key="3">
    <source>
        <dbReference type="ARBA" id="ARBA00022895"/>
    </source>
</evidence>
<dbReference type="AlphaFoldDB" id="A0A7N2MRB1"/>
<dbReference type="OMA" id="IHAFLYA"/>
<evidence type="ECO:0000256" key="1">
    <source>
        <dbReference type="ARBA" id="ARBA00004574"/>
    </source>
</evidence>
<reference evidence="6" key="2">
    <citation type="submission" date="2021-01" db="UniProtKB">
        <authorList>
            <consortium name="EnsemblPlants"/>
        </authorList>
    </citation>
    <scope>IDENTIFICATION</scope>
</reference>
<evidence type="ECO:0000313" key="6">
    <source>
        <dbReference type="EnsemblPlants" id="QL10p029785:mrna"/>
    </source>
</evidence>
<dbReference type="InterPro" id="IPR057620">
    <property type="entry name" value="POT1A/B-like_OB"/>
</dbReference>
<dbReference type="EnsemblPlants" id="QL10p029785:mrna">
    <property type="protein sequence ID" value="QL10p029785:mrna"/>
    <property type="gene ID" value="QL10p029785"/>
</dbReference>
<evidence type="ECO:0000256" key="4">
    <source>
        <dbReference type="ARBA" id="ARBA00023125"/>
    </source>
</evidence>
<dbReference type="Pfam" id="PF25507">
    <property type="entry name" value="OB_POT1A"/>
    <property type="match status" value="1"/>
</dbReference>
<dbReference type="PANTHER" id="PTHR14513">
    <property type="entry name" value="PROTECTION OF TELOMERES 1"/>
    <property type="match status" value="1"/>
</dbReference>
<dbReference type="GO" id="GO:0000783">
    <property type="term" value="C:nuclear telomere cap complex"/>
    <property type="evidence" value="ECO:0007669"/>
    <property type="project" value="TreeGrafter"/>
</dbReference>